<dbReference type="EMBL" id="CM039177">
    <property type="protein sequence ID" value="KAH9701764.1"/>
    <property type="molecule type" value="Genomic_DNA"/>
</dbReference>
<reference evidence="2" key="1">
    <citation type="journal article" date="2023" name="Hortic. Res.">
        <title>A chromosome-level phased genome enabling allele-level studies in sweet orange: a case study on citrus Huanglongbing tolerance.</title>
        <authorList>
            <person name="Wu B."/>
            <person name="Yu Q."/>
            <person name="Deng Z."/>
            <person name="Duan Y."/>
            <person name="Luo F."/>
            <person name="Gmitter F. Jr."/>
        </authorList>
    </citation>
    <scope>NUCLEOTIDE SEQUENCE [LARGE SCALE GENOMIC DNA]</scope>
    <source>
        <strain evidence="2">cv. Valencia</strain>
    </source>
</reference>
<protein>
    <submittedName>
        <fullName evidence="1">PHD-type domain-containing protein</fullName>
    </submittedName>
</protein>
<sequence>MAFEQDFVRKRKRKKRCGQRKLPVGERVEVRSDEDGFLGSWHAGTVIASSSDCRTVKYDHLLTDAGDDNLVDIVCVSSIINSSTFADVTQSHSRGHIRPLPPPVKFGKCSLPFGLCVDVYYNEAWWEGVIFDLEDGSAERRIFFPDLGDEMTVGIDSLRITQDWDEFKETWHHRGTWLFLELIEEHERNSYLAVSVKQIWYDLREKKGYKKLKDWTSSVRALWNELIWEVIYDNIKIVVDSFLVAAGIPQSSEQEVQPILEFYRSATNVTEDPPIESADSLTVVPVENLGNSNEMNLNYTSLQSVQEKFDQDKLVSISEDDGPNKNLLTESDRTCNDKSVSQVFPVLTSIRGGNSGVICVISHNGEQSSISKTVSIVGEYRSSKHRKKGWKWLPSSPDIVPGAEFCPDAITKYAKIGKNNYTESLILSVKKHLKHQNWKLECTRDEKGTLRQRYISPDGKCYHSLRQVCLDLTETTVKIPTPDDLDASCPEQPEDDQDIDYRPPAMNSPSTELLVIKPEYNPQAVVDWYMVGVDESRKFDLKKSDMVLKARQHLSAIGWVFKYKIGPNAKRNLYHFSPGGKSYFSLRSACRACLNGVKGSESSASTCKTMENLISSDNAEDHFASAKQSYAVNAIGFNTSVIPSYAVSKNLSPGSCMPKKIKLKMKRKNNSSCLVQMQANSHGTGLPIKLGDGMEDTHHMYVLRSRKKAKQLDIPSFPNHNPRTVLSWLIDNNIILPRAKVTYCSRKKRRPKAEGRITRDGIKCKCCGKVYTLSGFEDHAGSTYCNPASHIFLQDGRSLLDCQLQVLKNGNIRNFTGEPHNRLKGNLLQGENDYKCSVCHYGGELLLCDRCPSSFHRNCVGLEDVPDGDWFCPSCCCSICGNSNSREEVEDVVDGSVLICHQCELKYHRKCLQNGATDKLKTHAKEKWFCSKKCEEIFLGLQRLLGKPIPIGVPNLTWTLVKFSQHDTCKLDATDIQTLSKLNIAHRVMHECFEPVHEPYSSGDLAEDVLFSRWFKLNPYPKTFRSMLNRLNFQGFYTVLLERNEELVTVATVRIFGEKAAEIPLVGTRFQYRRLGMCRILMNELEKRLMELGVEKLILPAIPTVLKTWTTSFGFKRMTASERVQLVDYTFLNFPDTTMCLKLLQPSAELKISRDFLTWQFRGSQPGLESNVCENGDNIDLAGSSTVSEVSQAEQTEESETVEQRLADVAMKNYVTGNESSVHPIVMVKRPTCPRSKPQQTKITPECSVVDADFNKICMSRGSDVANCYKRRKISASGNRVFVPLSRLNKRPL</sequence>
<comment type="caution">
    <text evidence="1">The sequence shown here is derived from an EMBL/GenBank/DDBJ whole genome shotgun (WGS) entry which is preliminary data.</text>
</comment>
<dbReference type="Proteomes" id="UP000829398">
    <property type="component" value="Chromosome 8"/>
</dbReference>
<accession>A0ACB8IX06</accession>
<evidence type="ECO:0000313" key="2">
    <source>
        <dbReference type="Proteomes" id="UP000829398"/>
    </source>
</evidence>
<evidence type="ECO:0000313" key="1">
    <source>
        <dbReference type="EMBL" id="KAH9701764.1"/>
    </source>
</evidence>
<proteinExistence type="predicted"/>
<organism evidence="1 2">
    <name type="scientific">Citrus sinensis</name>
    <name type="common">Sweet orange</name>
    <name type="synonym">Citrus aurantium var. sinensis</name>
    <dbReference type="NCBI Taxonomy" id="2711"/>
    <lineage>
        <taxon>Eukaryota</taxon>
        <taxon>Viridiplantae</taxon>
        <taxon>Streptophyta</taxon>
        <taxon>Embryophyta</taxon>
        <taxon>Tracheophyta</taxon>
        <taxon>Spermatophyta</taxon>
        <taxon>Magnoliopsida</taxon>
        <taxon>eudicotyledons</taxon>
        <taxon>Gunneridae</taxon>
        <taxon>Pentapetalae</taxon>
        <taxon>rosids</taxon>
        <taxon>malvids</taxon>
        <taxon>Sapindales</taxon>
        <taxon>Rutaceae</taxon>
        <taxon>Aurantioideae</taxon>
        <taxon>Citrus</taxon>
    </lineage>
</organism>
<name>A0ACB8IX06_CITSI</name>
<gene>
    <name evidence="1" type="ORF">KPL71_025119</name>
</gene>
<keyword evidence="2" id="KW-1185">Reference proteome</keyword>